<proteinExistence type="predicted"/>
<keyword evidence="2" id="KW-0812">Transmembrane</keyword>
<sequence length="437" mass="47190">MLLLSSPRNGRLRRASLLLLATLILCVAAVSASLPEQLEGAQVNGDMRVCPCLPFFLAELRLSTQPGNSSSRLYDCHSPALSSICSSSALQHCTCTPDVTGLVAMEVIETSPSAIGCHQCGWETNETVVVTLSHTAGSKCPHHIDCAREGRHFCRPGSSQCGPCLSPLEENEEGRCLVRNGHRQHGKVTFYPNVDEEIDYLHSVIEKQEVTEIRPPKKHSEHPAAVTSQTDVKKIKTDASKHKQKSPDRLSIENVNTPTKAPRPVVSAHSDTPTPQPKANGVEGHAGPIAVPASKNDNIIVIMISLCVVVGAVAVILATACYFKLQKKSRLAQKVDYPAFGGAGVPPATANGSSIGDKTLAHSAQMYHYQHQKQQMLSMGNNKPEQKVPDTEVTSDEEEVGGDFTVYECPGLAPTGEMEVKNPLFDDTTLHYQGNHK</sequence>
<dbReference type="EMBL" id="VOFY01000016">
    <property type="protein sequence ID" value="KAA8584193.1"/>
    <property type="molecule type" value="Genomic_DNA"/>
</dbReference>
<accession>A0A5J5CTT2</accession>
<feature type="signal peptide" evidence="3">
    <location>
        <begin position="1"/>
        <end position="32"/>
    </location>
</feature>
<evidence type="ECO:0008006" key="6">
    <source>
        <dbReference type="Google" id="ProtNLM"/>
    </source>
</evidence>
<evidence type="ECO:0000256" key="3">
    <source>
        <dbReference type="SAM" id="SignalP"/>
    </source>
</evidence>
<keyword evidence="3" id="KW-0732">Signal</keyword>
<evidence type="ECO:0000256" key="2">
    <source>
        <dbReference type="SAM" id="Phobius"/>
    </source>
</evidence>
<feature type="transmembrane region" description="Helical" evidence="2">
    <location>
        <begin position="299"/>
        <end position="323"/>
    </location>
</feature>
<keyword evidence="2" id="KW-0472">Membrane</keyword>
<protein>
    <recommendedName>
        <fullName evidence="6">Neural proliferation differentiation and control protein 1</fullName>
    </recommendedName>
</protein>
<feature type="compositionally biased region" description="Basic and acidic residues" evidence="1">
    <location>
        <begin position="231"/>
        <end position="251"/>
    </location>
</feature>
<dbReference type="PANTHER" id="PTHR23352:SF2">
    <property type="entry name" value="NEURAL PROLIFERATION DIFFERENTIATION AND CONTROL PROTEIN 1"/>
    <property type="match status" value="1"/>
</dbReference>
<dbReference type="AlphaFoldDB" id="A0A5J5CTT2"/>
<feature type="chain" id="PRO_5023890683" description="Neural proliferation differentiation and control protein 1" evidence="3">
    <location>
        <begin position="33"/>
        <end position="437"/>
    </location>
</feature>
<dbReference type="Proteomes" id="UP000327493">
    <property type="component" value="Chromosome 16"/>
</dbReference>
<organism evidence="4 5">
    <name type="scientific">Etheostoma spectabile</name>
    <name type="common">orangethroat darter</name>
    <dbReference type="NCBI Taxonomy" id="54343"/>
    <lineage>
        <taxon>Eukaryota</taxon>
        <taxon>Metazoa</taxon>
        <taxon>Chordata</taxon>
        <taxon>Craniata</taxon>
        <taxon>Vertebrata</taxon>
        <taxon>Euteleostomi</taxon>
        <taxon>Actinopterygii</taxon>
        <taxon>Neopterygii</taxon>
        <taxon>Teleostei</taxon>
        <taxon>Neoteleostei</taxon>
        <taxon>Acanthomorphata</taxon>
        <taxon>Eupercaria</taxon>
        <taxon>Perciformes</taxon>
        <taxon>Percoidei</taxon>
        <taxon>Percidae</taxon>
        <taxon>Etheostomatinae</taxon>
        <taxon>Etheostoma</taxon>
    </lineage>
</organism>
<comment type="caution">
    <text evidence="4">The sequence shown here is derived from an EMBL/GenBank/DDBJ whole genome shotgun (WGS) entry which is preliminary data.</text>
</comment>
<dbReference type="InterPro" id="IPR009635">
    <property type="entry name" value="NPDC1"/>
</dbReference>
<keyword evidence="5" id="KW-1185">Reference proteome</keyword>
<name>A0A5J5CTT2_9PERO</name>
<dbReference type="Pfam" id="PF06809">
    <property type="entry name" value="NPDC1"/>
    <property type="match status" value="1"/>
</dbReference>
<feature type="region of interest" description="Disordered" evidence="1">
    <location>
        <begin position="211"/>
        <end position="284"/>
    </location>
</feature>
<evidence type="ECO:0000313" key="5">
    <source>
        <dbReference type="Proteomes" id="UP000327493"/>
    </source>
</evidence>
<dbReference type="PANTHER" id="PTHR23352">
    <property type="entry name" value="NEURAL PROLIFERATION DIFFERENTIATION AND CONTROL PROTEIN-1 NPDC-1 PROTEIN"/>
    <property type="match status" value="1"/>
</dbReference>
<evidence type="ECO:0000313" key="4">
    <source>
        <dbReference type="EMBL" id="KAA8584193.1"/>
    </source>
</evidence>
<dbReference type="GO" id="GO:0016020">
    <property type="term" value="C:membrane"/>
    <property type="evidence" value="ECO:0007669"/>
    <property type="project" value="InterPro"/>
</dbReference>
<reference evidence="4 5" key="1">
    <citation type="submission" date="2019-08" db="EMBL/GenBank/DDBJ databases">
        <title>A chromosome-level genome assembly, high-density linkage maps, and genome scans reveal the genomic architecture of hybrid incompatibilities underlying speciation via character displacement in darters (Percidae: Etheostominae).</title>
        <authorList>
            <person name="Moran R.L."/>
            <person name="Catchen J.M."/>
            <person name="Fuller R.C."/>
        </authorList>
    </citation>
    <scope>NUCLEOTIDE SEQUENCE [LARGE SCALE GENOMIC DNA]</scope>
    <source>
        <strain evidence="4">EspeVRDwgs_2016</strain>
        <tissue evidence="4">Muscle</tissue>
    </source>
</reference>
<gene>
    <name evidence="4" type="ORF">FQN60_007978</name>
</gene>
<keyword evidence="2" id="KW-1133">Transmembrane helix</keyword>
<evidence type="ECO:0000256" key="1">
    <source>
        <dbReference type="SAM" id="MobiDB-lite"/>
    </source>
</evidence>